<accession>A0A517N852</accession>
<dbReference type="KEGG" id="rlc:K227x_16990"/>
<proteinExistence type="predicted"/>
<dbReference type="Pfam" id="PF09844">
    <property type="entry name" value="DUF2071"/>
    <property type="match status" value="1"/>
</dbReference>
<name>A0A517N852_9BACT</name>
<gene>
    <name evidence="1" type="ORF">K227x_16990</name>
</gene>
<protein>
    <submittedName>
        <fullName evidence="1">Uncharacterized protein</fullName>
    </submittedName>
</protein>
<reference evidence="1 2" key="1">
    <citation type="submission" date="2019-02" db="EMBL/GenBank/DDBJ databases">
        <title>Deep-cultivation of Planctomycetes and their phenomic and genomic characterization uncovers novel biology.</title>
        <authorList>
            <person name="Wiegand S."/>
            <person name="Jogler M."/>
            <person name="Boedeker C."/>
            <person name="Pinto D."/>
            <person name="Vollmers J."/>
            <person name="Rivas-Marin E."/>
            <person name="Kohn T."/>
            <person name="Peeters S.H."/>
            <person name="Heuer A."/>
            <person name="Rast P."/>
            <person name="Oberbeckmann S."/>
            <person name="Bunk B."/>
            <person name="Jeske O."/>
            <person name="Meyerdierks A."/>
            <person name="Storesund J.E."/>
            <person name="Kallscheuer N."/>
            <person name="Luecker S."/>
            <person name="Lage O.M."/>
            <person name="Pohl T."/>
            <person name="Merkel B.J."/>
            <person name="Hornburger P."/>
            <person name="Mueller R.-W."/>
            <person name="Bruemmer F."/>
            <person name="Labrenz M."/>
            <person name="Spormann A.M."/>
            <person name="Op den Camp H."/>
            <person name="Overmann J."/>
            <person name="Amann R."/>
            <person name="Jetten M.S.M."/>
            <person name="Mascher T."/>
            <person name="Medema M.H."/>
            <person name="Devos D.P."/>
            <person name="Kaster A.-K."/>
            <person name="Ovreas L."/>
            <person name="Rohde M."/>
            <person name="Galperin M.Y."/>
            <person name="Jogler C."/>
        </authorList>
    </citation>
    <scope>NUCLEOTIDE SEQUENCE [LARGE SCALE GENOMIC DNA]</scope>
    <source>
        <strain evidence="1 2">K22_7</strain>
    </source>
</reference>
<evidence type="ECO:0000313" key="2">
    <source>
        <dbReference type="Proteomes" id="UP000318538"/>
    </source>
</evidence>
<dbReference type="EMBL" id="CP036525">
    <property type="protein sequence ID" value="QDT03317.1"/>
    <property type="molecule type" value="Genomic_DNA"/>
</dbReference>
<sequence>MRLLPWRSRTARIQVATPGRQYRCARGRFLNLRRKRLCQAGHEGVTTLRTGAAKSIGFEVDNLSSPPGAPHRDTPWNKMRLPAISGVIDRRILANYRIDPACMAAALPPPFRPQTVNGYAIGGICLIRLKRVRPKLFPVPWGIGSENAAHRIAVQWESNGQSMHGVYIPRRDTNSILNSFAGGRIFPGIHHHAKFTVVECGDRYSVAMASDDGGAKVHVSGSVVPAISDSSVFDSLESASAFFEQGALGYSDTLTGGKFDGLELRCRNWHVESLNVDRIQSSYFEDRSRFPSGSVEFDCALLMRDIAHEWHGRPDLCCSLENGSNR</sequence>
<dbReference type="InterPro" id="IPR018644">
    <property type="entry name" value="DUF2071"/>
</dbReference>
<keyword evidence="2" id="KW-1185">Reference proteome</keyword>
<dbReference type="Proteomes" id="UP000318538">
    <property type="component" value="Chromosome"/>
</dbReference>
<organism evidence="1 2">
    <name type="scientific">Rubripirellula lacrimiformis</name>
    <dbReference type="NCBI Taxonomy" id="1930273"/>
    <lineage>
        <taxon>Bacteria</taxon>
        <taxon>Pseudomonadati</taxon>
        <taxon>Planctomycetota</taxon>
        <taxon>Planctomycetia</taxon>
        <taxon>Pirellulales</taxon>
        <taxon>Pirellulaceae</taxon>
        <taxon>Rubripirellula</taxon>
    </lineage>
</organism>
<dbReference type="AlphaFoldDB" id="A0A517N852"/>
<evidence type="ECO:0000313" key="1">
    <source>
        <dbReference type="EMBL" id="QDT03317.1"/>
    </source>
</evidence>